<sequence>MDYTKVELLQYFRKNSEDTFRKEYSIKTTNQSKTKQMDKNMDKLKAEIIEQIEKRYMKRNERVEKIFLATYCWTVVSLERRNALWAYNSMDLSRRSGELWERLIKVSWKYPVNEEISIFKAPSFVDVMSKIKISYRNKLDRMSLSDIEKKWIYTEYTKIWDLLGKGINLDSDQLFENSNEKFIIDFKGSYGSNEKGNKDRLLSVARVYSLLNYYHLTTKPYKCILAVRTIQGAGHNYLRQLEDSGLWKVRRREEVYNMVQEFTGFDILNCISENQLEFSTDFNQDTINYMKSNFTSRQHQTFLDYYLTWW</sequence>
<organism evidence="1 2">
    <name type="scientific">Clostridium lapidicellarium</name>
    <dbReference type="NCBI Taxonomy" id="3240931"/>
    <lineage>
        <taxon>Bacteria</taxon>
        <taxon>Bacillati</taxon>
        <taxon>Bacillota</taxon>
        <taxon>Clostridia</taxon>
        <taxon>Eubacteriales</taxon>
        <taxon>Clostridiaceae</taxon>
        <taxon>Clostridium</taxon>
    </lineage>
</organism>
<keyword evidence="2" id="KW-1185">Reference proteome</keyword>
<reference evidence="1 2" key="1">
    <citation type="submission" date="2024-08" db="EMBL/GenBank/DDBJ databases">
        <title>Clostridium lapicellarii sp. nov., and Clostridium renhuaiense sp. nov., two species isolated from the mud in a fermentation cellar used for producing sauce-flavour Chinese liquors.</title>
        <authorList>
            <person name="Yang F."/>
            <person name="Wang H."/>
            <person name="Chen L.Q."/>
            <person name="Zhou N."/>
            <person name="Lu J.J."/>
            <person name="Pu X.X."/>
            <person name="Wan B."/>
            <person name="Wang L."/>
            <person name="Liu S.J."/>
        </authorList>
    </citation>
    <scope>NUCLEOTIDE SEQUENCE [LARGE SCALE GENOMIC DNA]</scope>
    <source>
        <strain evidence="1 2">MT-113</strain>
    </source>
</reference>
<dbReference type="EMBL" id="JBGFFE010000002">
    <property type="protein sequence ID" value="MEY8762509.1"/>
    <property type="molecule type" value="Genomic_DNA"/>
</dbReference>
<evidence type="ECO:0000313" key="2">
    <source>
        <dbReference type="Proteomes" id="UP001565220"/>
    </source>
</evidence>
<comment type="caution">
    <text evidence="1">The sequence shown here is derived from an EMBL/GenBank/DDBJ whole genome shotgun (WGS) entry which is preliminary data.</text>
</comment>
<proteinExistence type="predicted"/>
<dbReference type="RefSeq" id="WP_369868440.1">
    <property type="nucleotide sequence ID" value="NZ_JBGFFE010000002.1"/>
</dbReference>
<name>A0ABV4DTC3_9CLOT</name>
<accession>A0ABV4DTC3</accession>
<dbReference type="Proteomes" id="UP001565220">
    <property type="component" value="Unassembled WGS sequence"/>
</dbReference>
<protein>
    <submittedName>
        <fullName evidence="1">Uncharacterized protein</fullName>
    </submittedName>
</protein>
<evidence type="ECO:0000313" key="1">
    <source>
        <dbReference type="EMBL" id="MEY8762509.1"/>
    </source>
</evidence>
<gene>
    <name evidence="1" type="ORF">AB8S09_02430</name>
</gene>